<protein>
    <submittedName>
        <fullName evidence="2">Uncharacterized protein</fullName>
    </submittedName>
</protein>
<evidence type="ECO:0000313" key="3">
    <source>
        <dbReference type="Proteomes" id="UP000077202"/>
    </source>
</evidence>
<keyword evidence="1" id="KW-0812">Transmembrane</keyword>
<keyword evidence="1" id="KW-0472">Membrane</keyword>
<dbReference type="Proteomes" id="UP000077202">
    <property type="component" value="Unassembled WGS sequence"/>
</dbReference>
<comment type="caution">
    <text evidence="2">The sequence shown here is derived from an EMBL/GenBank/DDBJ whole genome shotgun (WGS) entry which is preliminary data.</text>
</comment>
<accession>A0A176W6P1</accession>
<gene>
    <name evidence="2" type="ORF">AXG93_2167s1270</name>
</gene>
<proteinExistence type="predicted"/>
<reference evidence="2" key="1">
    <citation type="submission" date="2016-03" db="EMBL/GenBank/DDBJ databases">
        <title>Mechanisms controlling the formation of the plant cell surface in tip-growing cells are functionally conserved among land plants.</title>
        <authorList>
            <person name="Honkanen S."/>
            <person name="Jones V.A."/>
            <person name="Morieri G."/>
            <person name="Champion C."/>
            <person name="Hetherington A.J."/>
            <person name="Kelly S."/>
            <person name="Saint-Marcoux D."/>
            <person name="Proust H."/>
            <person name="Prescott H."/>
            <person name="Dolan L."/>
        </authorList>
    </citation>
    <scope>NUCLEOTIDE SEQUENCE [LARGE SCALE GENOMIC DNA]</scope>
    <source>
        <tissue evidence="2">Whole gametophyte</tissue>
    </source>
</reference>
<sequence>MYIRLLVSPLDSSSRVSSLPANLCTLQKGVCRLEGERRRSMEKLMGTRLLIAILIMQVTVLELAGAVDMLFWSRGRCTGIVNPLCDSIRAGKCCNSHKARQSVQVKAMRGCYSTTTFKSGGCNETVTTMSGNVCFNSAGPTYTGAVWFNNCLHRALLTDKRKKSRADCSNHSKPATHINVVHYRDDPTKGIWTLRRANATGAELYEQLESVPDAEKVAWLKSQGATYDFETEGELSTFVDTY</sequence>
<evidence type="ECO:0000313" key="2">
    <source>
        <dbReference type="EMBL" id="OAE27796.1"/>
    </source>
</evidence>
<name>A0A176W6P1_MARPO</name>
<keyword evidence="1" id="KW-1133">Transmembrane helix</keyword>
<dbReference type="AlphaFoldDB" id="A0A176W6P1"/>
<evidence type="ECO:0000256" key="1">
    <source>
        <dbReference type="SAM" id="Phobius"/>
    </source>
</evidence>
<dbReference type="EMBL" id="LVLJ01001832">
    <property type="protein sequence ID" value="OAE27796.1"/>
    <property type="molecule type" value="Genomic_DNA"/>
</dbReference>
<keyword evidence="3" id="KW-1185">Reference proteome</keyword>
<organism evidence="2 3">
    <name type="scientific">Marchantia polymorpha subsp. ruderalis</name>
    <dbReference type="NCBI Taxonomy" id="1480154"/>
    <lineage>
        <taxon>Eukaryota</taxon>
        <taxon>Viridiplantae</taxon>
        <taxon>Streptophyta</taxon>
        <taxon>Embryophyta</taxon>
        <taxon>Marchantiophyta</taxon>
        <taxon>Marchantiopsida</taxon>
        <taxon>Marchantiidae</taxon>
        <taxon>Marchantiales</taxon>
        <taxon>Marchantiaceae</taxon>
        <taxon>Marchantia</taxon>
    </lineage>
</organism>
<feature type="transmembrane region" description="Helical" evidence="1">
    <location>
        <begin position="49"/>
        <end position="72"/>
    </location>
</feature>